<evidence type="ECO:0000256" key="3">
    <source>
        <dbReference type="ARBA" id="ARBA00008088"/>
    </source>
</evidence>
<dbReference type="Gene3D" id="3.40.50.1360">
    <property type="match status" value="1"/>
</dbReference>
<name>A0A9Q0KUD4_9MAGN</name>
<dbReference type="InterPro" id="IPR004788">
    <property type="entry name" value="Ribose5P_isomerase_type_A"/>
</dbReference>
<gene>
    <name evidence="6" type="ORF">NE237_002001</name>
</gene>
<evidence type="ECO:0000313" key="7">
    <source>
        <dbReference type="Proteomes" id="UP001141806"/>
    </source>
</evidence>
<dbReference type="OrthoDB" id="1555531at2759"/>
<evidence type="ECO:0000256" key="4">
    <source>
        <dbReference type="ARBA" id="ARBA00011959"/>
    </source>
</evidence>
<evidence type="ECO:0000256" key="1">
    <source>
        <dbReference type="ARBA" id="ARBA00001713"/>
    </source>
</evidence>
<proteinExistence type="inferred from homology"/>
<protein>
    <recommendedName>
        <fullName evidence="4">ribose-5-phosphate isomerase</fullName>
        <ecNumber evidence="4">5.3.1.6</ecNumber>
    </recommendedName>
</protein>
<comment type="catalytic activity">
    <reaction evidence="1">
        <text>aldehydo-D-ribose 5-phosphate = D-ribulose 5-phosphate</text>
        <dbReference type="Rhea" id="RHEA:14657"/>
        <dbReference type="ChEBI" id="CHEBI:58121"/>
        <dbReference type="ChEBI" id="CHEBI:58273"/>
        <dbReference type="EC" id="5.3.1.6"/>
    </reaction>
</comment>
<keyword evidence="7" id="KW-1185">Reference proteome</keyword>
<dbReference type="EC" id="5.3.1.6" evidence="4"/>
<dbReference type="AlphaFoldDB" id="A0A9Q0KUD4"/>
<comment type="pathway">
    <text evidence="2">Carbohydrate degradation; pentose phosphate pathway; D-ribose 5-phosphate from D-ribulose 5-phosphate (non-oxidative stage): step 1/1.</text>
</comment>
<comment type="similarity">
    <text evidence="3">Belongs to the ribose 5-phosphate isomerase family.</text>
</comment>
<dbReference type="EMBL" id="JAMYWD010000003">
    <property type="protein sequence ID" value="KAJ4976895.1"/>
    <property type="molecule type" value="Genomic_DNA"/>
</dbReference>
<organism evidence="6 7">
    <name type="scientific">Protea cynaroides</name>
    <dbReference type="NCBI Taxonomy" id="273540"/>
    <lineage>
        <taxon>Eukaryota</taxon>
        <taxon>Viridiplantae</taxon>
        <taxon>Streptophyta</taxon>
        <taxon>Embryophyta</taxon>
        <taxon>Tracheophyta</taxon>
        <taxon>Spermatophyta</taxon>
        <taxon>Magnoliopsida</taxon>
        <taxon>Proteales</taxon>
        <taxon>Proteaceae</taxon>
        <taxon>Protea</taxon>
    </lineage>
</organism>
<reference evidence="6" key="1">
    <citation type="journal article" date="2023" name="Plant J.">
        <title>The genome of the king protea, Protea cynaroides.</title>
        <authorList>
            <person name="Chang J."/>
            <person name="Duong T.A."/>
            <person name="Schoeman C."/>
            <person name="Ma X."/>
            <person name="Roodt D."/>
            <person name="Barker N."/>
            <person name="Li Z."/>
            <person name="Van de Peer Y."/>
            <person name="Mizrachi E."/>
        </authorList>
    </citation>
    <scope>NUCLEOTIDE SEQUENCE</scope>
    <source>
        <tissue evidence="6">Young leaves</tissue>
    </source>
</reference>
<dbReference type="GO" id="GO:0009052">
    <property type="term" value="P:pentose-phosphate shunt, non-oxidative branch"/>
    <property type="evidence" value="ECO:0007669"/>
    <property type="project" value="InterPro"/>
</dbReference>
<dbReference type="InterPro" id="IPR037171">
    <property type="entry name" value="NagB/RpiA_transferase-like"/>
</dbReference>
<comment type="caution">
    <text evidence="6">The sequence shown here is derived from an EMBL/GenBank/DDBJ whole genome shotgun (WGS) entry which is preliminary data.</text>
</comment>
<keyword evidence="5" id="KW-0413">Isomerase</keyword>
<dbReference type="PANTHER" id="PTHR43748:SF1">
    <property type="entry name" value="RIBOSE-5-PHOSPHATE ISOMERASE 4, CHLOROPLASTIC-RELATED"/>
    <property type="match status" value="1"/>
</dbReference>
<dbReference type="SUPFAM" id="SSF100950">
    <property type="entry name" value="NagB/RpiA/CoA transferase-like"/>
    <property type="match status" value="1"/>
</dbReference>
<evidence type="ECO:0000313" key="6">
    <source>
        <dbReference type="EMBL" id="KAJ4976895.1"/>
    </source>
</evidence>
<dbReference type="SUPFAM" id="SSF75445">
    <property type="entry name" value="D-ribose-5-phosphate isomerase (RpiA), lid domain"/>
    <property type="match status" value="1"/>
</dbReference>
<dbReference type="PANTHER" id="PTHR43748">
    <property type="entry name" value="RIBOSE-5-PHOSPHATE ISOMERASE 3, CHLOROPLASTIC-RELATED"/>
    <property type="match status" value="1"/>
</dbReference>
<sequence>MASVVLGSSMPLQKPCRKVFSWRRSKNSRKLRATLSDGAALLKAAKYTVDTYIKSGMRVGLGSGHASCLAIEYLGRQLKEGTLKDIVGIPMSLFSGSEAANAGIPLDQYQESSQIDFAFNDADIMEEGTLVAIIGRRKWQGSESIIQEKSIVEGAGKLAFIVIERQYTGHVDGSVPVLVHTYNWMQTAEEIDDLFLGDAEVWRRSASGLAGPLGGDFPLTTRDGHNVLDLIFTSPILNLAEVAESLNKIDGVVDHGIVSGIPCTAIIASENGLQIVDNLPKKTSWGF</sequence>
<accession>A0A9Q0KUD4</accession>
<dbReference type="Gene3D" id="3.30.70.260">
    <property type="match status" value="1"/>
</dbReference>
<dbReference type="GO" id="GO:0004751">
    <property type="term" value="F:ribose-5-phosphate isomerase activity"/>
    <property type="evidence" value="ECO:0007669"/>
    <property type="project" value="UniProtKB-EC"/>
</dbReference>
<dbReference type="Pfam" id="PF06026">
    <property type="entry name" value="Rib_5-P_isom_A"/>
    <property type="match status" value="1"/>
</dbReference>
<dbReference type="Proteomes" id="UP001141806">
    <property type="component" value="Unassembled WGS sequence"/>
</dbReference>
<evidence type="ECO:0000256" key="5">
    <source>
        <dbReference type="ARBA" id="ARBA00023235"/>
    </source>
</evidence>
<evidence type="ECO:0000256" key="2">
    <source>
        <dbReference type="ARBA" id="ARBA00004988"/>
    </source>
</evidence>
<dbReference type="InterPro" id="IPR050262">
    <property type="entry name" value="Ribose-5P_isomerase"/>
</dbReference>